<comment type="caution">
    <text evidence="2">The sequence shown here is derived from an EMBL/GenBank/DDBJ whole genome shotgun (WGS) entry which is preliminary data.</text>
</comment>
<dbReference type="EMBL" id="BGZK01004504">
    <property type="protein sequence ID" value="GBP09359.1"/>
    <property type="molecule type" value="Genomic_DNA"/>
</dbReference>
<evidence type="ECO:0000313" key="2">
    <source>
        <dbReference type="EMBL" id="GBP09359.1"/>
    </source>
</evidence>
<evidence type="ECO:0000259" key="1">
    <source>
        <dbReference type="PROSITE" id="PS50878"/>
    </source>
</evidence>
<keyword evidence="2" id="KW-0548">Nucleotidyltransferase</keyword>
<dbReference type="STRING" id="151549.A0A4C1T4C5"/>
<dbReference type="PROSITE" id="PS50878">
    <property type="entry name" value="RT_POL"/>
    <property type="match status" value="1"/>
</dbReference>
<dbReference type="AlphaFoldDB" id="A0A4C1T4C5"/>
<name>A0A4C1T4C5_EUMVA</name>
<dbReference type="OrthoDB" id="415068at2759"/>
<organism evidence="2 3">
    <name type="scientific">Eumeta variegata</name>
    <name type="common">Bagworm moth</name>
    <name type="synonym">Eumeta japonica</name>
    <dbReference type="NCBI Taxonomy" id="151549"/>
    <lineage>
        <taxon>Eukaryota</taxon>
        <taxon>Metazoa</taxon>
        <taxon>Ecdysozoa</taxon>
        <taxon>Arthropoda</taxon>
        <taxon>Hexapoda</taxon>
        <taxon>Insecta</taxon>
        <taxon>Pterygota</taxon>
        <taxon>Neoptera</taxon>
        <taxon>Endopterygota</taxon>
        <taxon>Lepidoptera</taxon>
        <taxon>Glossata</taxon>
        <taxon>Ditrysia</taxon>
        <taxon>Tineoidea</taxon>
        <taxon>Psychidae</taxon>
        <taxon>Oiketicinae</taxon>
        <taxon>Eumeta</taxon>
    </lineage>
</organism>
<gene>
    <name evidence="2" type="primary">RTase</name>
    <name evidence="2" type="ORF">EVAR_101467_1</name>
</gene>
<protein>
    <submittedName>
        <fullName evidence="2">Probable RNA-directed DNA polymerase from transposon BS</fullName>
    </submittedName>
</protein>
<dbReference type="Proteomes" id="UP000299102">
    <property type="component" value="Unassembled WGS sequence"/>
</dbReference>
<keyword evidence="3" id="KW-1185">Reference proteome</keyword>
<dbReference type="PANTHER" id="PTHR33332">
    <property type="entry name" value="REVERSE TRANSCRIPTASE DOMAIN-CONTAINING PROTEIN"/>
    <property type="match status" value="1"/>
</dbReference>
<dbReference type="InterPro" id="IPR000477">
    <property type="entry name" value="RT_dom"/>
</dbReference>
<sequence>MPPKAFDKVWHDGLMHKIKLNLPANIHKLLESYLTGRKFIIKEGDFMSAAGVPQGGILGPNLYLIYASDMPIDNKIHTSTFADDTAFLSVHKSHQEASRQLQEYIHELEKWLKLWKI</sequence>
<evidence type="ECO:0000313" key="3">
    <source>
        <dbReference type="Proteomes" id="UP000299102"/>
    </source>
</evidence>
<keyword evidence="2" id="KW-0808">Transferase</keyword>
<feature type="domain" description="Reverse transcriptase" evidence="1">
    <location>
        <begin position="1"/>
        <end position="117"/>
    </location>
</feature>
<keyword evidence="2" id="KW-0695">RNA-directed DNA polymerase</keyword>
<accession>A0A4C1T4C5</accession>
<dbReference type="GO" id="GO:0003964">
    <property type="term" value="F:RNA-directed DNA polymerase activity"/>
    <property type="evidence" value="ECO:0007669"/>
    <property type="project" value="UniProtKB-KW"/>
</dbReference>
<reference evidence="2 3" key="1">
    <citation type="journal article" date="2019" name="Commun. Biol.">
        <title>The bagworm genome reveals a unique fibroin gene that provides high tensile strength.</title>
        <authorList>
            <person name="Kono N."/>
            <person name="Nakamura H."/>
            <person name="Ohtoshi R."/>
            <person name="Tomita M."/>
            <person name="Numata K."/>
            <person name="Arakawa K."/>
        </authorList>
    </citation>
    <scope>NUCLEOTIDE SEQUENCE [LARGE SCALE GENOMIC DNA]</scope>
</reference>
<dbReference type="Pfam" id="PF00078">
    <property type="entry name" value="RVT_1"/>
    <property type="match status" value="1"/>
</dbReference>
<proteinExistence type="predicted"/>